<dbReference type="InterPro" id="IPR013785">
    <property type="entry name" value="Aldolase_TIM"/>
</dbReference>
<dbReference type="AlphaFoldDB" id="A0A931I3S6"/>
<dbReference type="RefSeq" id="WP_197311858.1">
    <property type="nucleotide sequence ID" value="NZ_JADZLT010000051.1"/>
</dbReference>
<dbReference type="GO" id="GO:0003949">
    <property type="term" value="F:1-(5-phosphoribosyl)-5-[(5-phosphoribosylamino)methylideneamino]imidazole-4-carboxamide isomerase activity"/>
    <property type="evidence" value="ECO:0007669"/>
    <property type="project" value="UniProtKB-UniRule"/>
</dbReference>
<dbReference type="GO" id="GO:0005737">
    <property type="term" value="C:cytoplasm"/>
    <property type="evidence" value="ECO:0007669"/>
    <property type="project" value="UniProtKB-SubCell"/>
</dbReference>
<dbReference type="Gene3D" id="3.20.20.70">
    <property type="entry name" value="Aldolase class I"/>
    <property type="match status" value="1"/>
</dbReference>
<comment type="caution">
    <text evidence="12">The sequence shown here is derived from an EMBL/GenBank/DDBJ whole genome shotgun (WGS) entry which is preliminary data.</text>
</comment>
<evidence type="ECO:0000256" key="10">
    <source>
        <dbReference type="RuleBase" id="RU003657"/>
    </source>
</evidence>
<comment type="pathway">
    <text evidence="3 9 11">Amino-acid biosynthesis; L-histidine biosynthesis; L-histidine from 5-phospho-alpha-D-ribose 1-diphosphate: step 4/9.</text>
</comment>
<dbReference type="PANTHER" id="PTHR43090">
    <property type="entry name" value="1-(5-PHOSPHORIBOSYL)-5-[(5-PHOSPHORIBOSYLAMINO)METHYLIDENEAMINO] IMIDAZOLE-4-CARBOXAMIDE ISOMERASE"/>
    <property type="match status" value="1"/>
</dbReference>
<name>A0A931I3S6_9HYPH</name>
<proteinExistence type="inferred from homology"/>
<gene>
    <name evidence="9 12" type="primary">hisA</name>
    <name evidence="12" type="ORF">I5731_13130</name>
</gene>
<evidence type="ECO:0000256" key="9">
    <source>
        <dbReference type="HAMAP-Rule" id="MF_01014"/>
    </source>
</evidence>
<dbReference type="Pfam" id="PF00977">
    <property type="entry name" value="His_biosynth"/>
    <property type="match status" value="1"/>
</dbReference>
<keyword evidence="7 9" id="KW-0368">Histidine biosynthesis</keyword>
<dbReference type="GO" id="GO:0000162">
    <property type="term" value="P:L-tryptophan biosynthetic process"/>
    <property type="evidence" value="ECO:0007669"/>
    <property type="project" value="TreeGrafter"/>
</dbReference>
<evidence type="ECO:0000256" key="5">
    <source>
        <dbReference type="ARBA" id="ARBA00022490"/>
    </source>
</evidence>
<dbReference type="CDD" id="cd04732">
    <property type="entry name" value="HisA"/>
    <property type="match status" value="1"/>
</dbReference>
<dbReference type="InterPro" id="IPR023016">
    <property type="entry name" value="HisA/PriA"/>
</dbReference>
<evidence type="ECO:0000313" key="13">
    <source>
        <dbReference type="Proteomes" id="UP000631694"/>
    </source>
</evidence>
<evidence type="ECO:0000256" key="4">
    <source>
        <dbReference type="ARBA" id="ARBA00009667"/>
    </source>
</evidence>
<comment type="subcellular location">
    <subcellularLocation>
        <location evidence="2 9 11">Cytoplasm</location>
    </subcellularLocation>
</comment>
<keyword evidence="8 9" id="KW-0413">Isomerase</keyword>
<dbReference type="NCBIfam" id="TIGR00007">
    <property type="entry name" value="1-(5-phosphoribosyl)-5-[(5-phosphoribosylamino)methylideneamino]imidazole-4-carboxamide isomerase"/>
    <property type="match status" value="1"/>
</dbReference>
<evidence type="ECO:0000256" key="11">
    <source>
        <dbReference type="RuleBase" id="RU003658"/>
    </source>
</evidence>
<dbReference type="EC" id="5.3.1.16" evidence="9 11"/>
<evidence type="ECO:0000256" key="2">
    <source>
        <dbReference type="ARBA" id="ARBA00004496"/>
    </source>
</evidence>
<evidence type="ECO:0000256" key="7">
    <source>
        <dbReference type="ARBA" id="ARBA00023102"/>
    </source>
</evidence>
<dbReference type="InterPro" id="IPR011060">
    <property type="entry name" value="RibuloseP-bd_barrel"/>
</dbReference>
<dbReference type="InterPro" id="IPR044524">
    <property type="entry name" value="Isoase_HisA-like"/>
</dbReference>
<keyword evidence="5 9" id="KW-0963">Cytoplasm</keyword>
<dbReference type="InterPro" id="IPR006062">
    <property type="entry name" value="His_biosynth"/>
</dbReference>
<accession>A0A931I3S6</accession>
<feature type="active site" description="Proton acceptor" evidence="9">
    <location>
        <position position="8"/>
    </location>
</feature>
<comment type="similarity">
    <text evidence="4 9 10">Belongs to the HisA/HisF family.</text>
</comment>
<evidence type="ECO:0000256" key="1">
    <source>
        <dbReference type="ARBA" id="ARBA00000901"/>
    </source>
</evidence>
<keyword evidence="13" id="KW-1185">Reference proteome</keyword>
<reference evidence="12" key="1">
    <citation type="submission" date="2020-12" db="EMBL/GenBank/DDBJ databases">
        <title>Methylobrevis albus sp. nov., isolated from fresh water lack sediment.</title>
        <authorList>
            <person name="Zou Q."/>
        </authorList>
    </citation>
    <scope>NUCLEOTIDE SEQUENCE</scope>
    <source>
        <strain evidence="12">L22</strain>
    </source>
</reference>
<dbReference type="SUPFAM" id="SSF51366">
    <property type="entry name" value="Ribulose-phoshate binding barrel"/>
    <property type="match status" value="1"/>
</dbReference>
<dbReference type="GO" id="GO:0000105">
    <property type="term" value="P:L-histidine biosynthetic process"/>
    <property type="evidence" value="ECO:0007669"/>
    <property type="project" value="UniProtKB-UniRule"/>
</dbReference>
<sequence length="243" mass="25238">MILYPAIDLKSGQCVRLKLGDMAEATVYNDDPAAQARAFAELGFPWLHVVDLDGAFAGASQNGAAVDAILKATSMRVQLGGGIRDRAAIEAWLEKGVARVILGTAALRDPDLVRDAACAHPGRIVVGIDARGGRVAVEGWAESSDLSAIDLGRKFEDAGVAAIVYTDIDRDGILKGLNIPSTLELARAVSIPVIASGGLASIADVERLLEPDCAILDGAITGRALYDGRLDAREALALIAAAA</sequence>
<feature type="active site" description="Proton donor" evidence="9">
    <location>
        <position position="129"/>
    </location>
</feature>
<evidence type="ECO:0000256" key="8">
    <source>
        <dbReference type="ARBA" id="ARBA00023235"/>
    </source>
</evidence>
<protein>
    <recommendedName>
        <fullName evidence="9 11">1-(5-phosphoribosyl)-5-[(5-phosphoribosylamino)methylideneamino] imidazole-4-carboxamide isomerase</fullName>
        <ecNumber evidence="9 11">5.3.1.16</ecNumber>
    </recommendedName>
    <alternativeName>
        <fullName evidence="9">Phosphoribosylformimino-5-aminoimidazole carboxamide ribotide isomerase</fullName>
    </alternativeName>
</protein>
<comment type="catalytic activity">
    <reaction evidence="1 9 11">
        <text>1-(5-phospho-beta-D-ribosyl)-5-[(5-phospho-beta-D-ribosylamino)methylideneamino]imidazole-4-carboxamide = 5-[(5-phospho-1-deoxy-D-ribulos-1-ylimino)methylamino]-1-(5-phospho-beta-D-ribosyl)imidazole-4-carboxamide</text>
        <dbReference type="Rhea" id="RHEA:15469"/>
        <dbReference type="ChEBI" id="CHEBI:58435"/>
        <dbReference type="ChEBI" id="CHEBI:58525"/>
        <dbReference type="EC" id="5.3.1.16"/>
    </reaction>
</comment>
<dbReference type="EMBL" id="JADZLT010000051">
    <property type="protein sequence ID" value="MBH0238773.1"/>
    <property type="molecule type" value="Genomic_DNA"/>
</dbReference>
<dbReference type="HAMAP" id="MF_01014">
    <property type="entry name" value="HisA"/>
    <property type="match status" value="1"/>
</dbReference>
<dbReference type="PANTHER" id="PTHR43090:SF2">
    <property type="entry name" value="1-(5-PHOSPHORIBOSYL)-5-[(5-PHOSPHORIBOSYLAMINO)METHYLIDENEAMINO] IMIDAZOLE-4-CARBOXAMIDE ISOMERASE"/>
    <property type="match status" value="1"/>
</dbReference>
<keyword evidence="6 9" id="KW-0028">Amino-acid biosynthesis</keyword>
<dbReference type="InterPro" id="IPR006063">
    <property type="entry name" value="HisA_bact_arch"/>
</dbReference>
<organism evidence="12 13">
    <name type="scientific">Methylobrevis albus</name>
    <dbReference type="NCBI Taxonomy" id="2793297"/>
    <lineage>
        <taxon>Bacteria</taxon>
        <taxon>Pseudomonadati</taxon>
        <taxon>Pseudomonadota</taxon>
        <taxon>Alphaproteobacteria</taxon>
        <taxon>Hyphomicrobiales</taxon>
        <taxon>Pleomorphomonadaceae</taxon>
        <taxon>Methylobrevis</taxon>
    </lineage>
</organism>
<dbReference type="FunFam" id="3.20.20.70:FF:000009">
    <property type="entry name" value="1-(5-phosphoribosyl)-5-[(5-phosphoribosylamino)methylideneamino] imidazole-4-carboxamide isomerase"/>
    <property type="match status" value="1"/>
</dbReference>
<evidence type="ECO:0000256" key="6">
    <source>
        <dbReference type="ARBA" id="ARBA00022605"/>
    </source>
</evidence>
<evidence type="ECO:0000256" key="3">
    <source>
        <dbReference type="ARBA" id="ARBA00005133"/>
    </source>
</evidence>
<dbReference type="Proteomes" id="UP000631694">
    <property type="component" value="Unassembled WGS sequence"/>
</dbReference>
<evidence type="ECO:0000313" key="12">
    <source>
        <dbReference type="EMBL" id="MBH0238773.1"/>
    </source>
</evidence>